<dbReference type="EMBL" id="GBRH01160043">
    <property type="protein sequence ID" value="JAE37853.1"/>
    <property type="molecule type" value="Transcribed_RNA"/>
</dbReference>
<keyword evidence="1" id="KW-0812">Transmembrane</keyword>
<evidence type="ECO:0000313" key="2">
    <source>
        <dbReference type="EMBL" id="JAE37853.1"/>
    </source>
</evidence>
<keyword evidence="1" id="KW-0472">Membrane</keyword>
<dbReference type="AlphaFoldDB" id="A0A0A9HY54"/>
<proteinExistence type="predicted"/>
<organism evidence="2">
    <name type="scientific">Arundo donax</name>
    <name type="common">Giant reed</name>
    <name type="synonym">Donax arundinaceus</name>
    <dbReference type="NCBI Taxonomy" id="35708"/>
    <lineage>
        <taxon>Eukaryota</taxon>
        <taxon>Viridiplantae</taxon>
        <taxon>Streptophyta</taxon>
        <taxon>Embryophyta</taxon>
        <taxon>Tracheophyta</taxon>
        <taxon>Spermatophyta</taxon>
        <taxon>Magnoliopsida</taxon>
        <taxon>Liliopsida</taxon>
        <taxon>Poales</taxon>
        <taxon>Poaceae</taxon>
        <taxon>PACMAD clade</taxon>
        <taxon>Arundinoideae</taxon>
        <taxon>Arundineae</taxon>
        <taxon>Arundo</taxon>
    </lineage>
</organism>
<reference evidence="2" key="2">
    <citation type="journal article" date="2015" name="Data Brief">
        <title>Shoot transcriptome of the giant reed, Arundo donax.</title>
        <authorList>
            <person name="Barrero R.A."/>
            <person name="Guerrero F.D."/>
            <person name="Moolhuijzen P."/>
            <person name="Goolsby J.A."/>
            <person name="Tidwell J."/>
            <person name="Bellgard S.E."/>
            <person name="Bellgard M.I."/>
        </authorList>
    </citation>
    <scope>NUCLEOTIDE SEQUENCE</scope>
    <source>
        <tissue evidence="2">Shoot tissue taken approximately 20 cm above the soil surface</tissue>
    </source>
</reference>
<sequence length="125" mass="14598">MKDEINQFPARWWIFWSKICQIDSIYFLVLHPIFLDHDNRGFLRQAYGFLFEIRTGCCSPQSLAGNMSTTIFNSMMRLFCCILRSILQFAVFSGFLPLLLRLCSAPFCSCGNRRSRTFHHVSQVD</sequence>
<reference evidence="2" key="1">
    <citation type="submission" date="2014-09" db="EMBL/GenBank/DDBJ databases">
        <authorList>
            <person name="Magalhaes I.L.F."/>
            <person name="Oliveira U."/>
            <person name="Santos F.R."/>
            <person name="Vidigal T.H.D.A."/>
            <person name="Brescovit A.D."/>
            <person name="Santos A.J."/>
        </authorList>
    </citation>
    <scope>NUCLEOTIDE SEQUENCE</scope>
    <source>
        <tissue evidence="2">Shoot tissue taken approximately 20 cm above the soil surface</tissue>
    </source>
</reference>
<feature type="transmembrane region" description="Helical" evidence="1">
    <location>
        <begin position="12"/>
        <end position="35"/>
    </location>
</feature>
<feature type="transmembrane region" description="Helical" evidence="1">
    <location>
        <begin position="78"/>
        <end position="100"/>
    </location>
</feature>
<evidence type="ECO:0000256" key="1">
    <source>
        <dbReference type="SAM" id="Phobius"/>
    </source>
</evidence>
<name>A0A0A9HY54_ARUDO</name>
<protein>
    <submittedName>
        <fullName evidence="2">DNM1B</fullName>
    </submittedName>
</protein>
<keyword evidence="1" id="KW-1133">Transmembrane helix</keyword>
<accession>A0A0A9HY54</accession>